<proteinExistence type="predicted"/>
<reference evidence="2" key="1">
    <citation type="submission" date="2019-03" db="EMBL/GenBank/DDBJ databases">
        <title>Lake Tanganyika Metagenome-Assembled Genomes (MAGs).</title>
        <authorList>
            <person name="Tran P."/>
        </authorList>
    </citation>
    <scope>NUCLEOTIDE SEQUENCE</scope>
    <source>
        <strain evidence="2">M_DeepCast_400m_m2_100</strain>
    </source>
</reference>
<protein>
    <submittedName>
        <fullName evidence="2">Uncharacterized protein</fullName>
    </submittedName>
</protein>
<keyword evidence="1" id="KW-1133">Transmembrane helix</keyword>
<accession>A0A937XBL3</accession>
<gene>
    <name evidence="2" type="ORF">FJY75_09150</name>
</gene>
<keyword evidence="1" id="KW-0812">Transmembrane</keyword>
<evidence type="ECO:0000313" key="3">
    <source>
        <dbReference type="Proteomes" id="UP000748308"/>
    </source>
</evidence>
<comment type="caution">
    <text evidence="2">The sequence shown here is derived from an EMBL/GenBank/DDBJ whole genome shotgun (WGS) entry which is preliminary data.</text>
</comment>
<name>A0A937XBL3_UNCEI</name>
<dbReference type="EMBL" id="VGIY01000237">
    <property type="protein sequence ID" value="MBM3318004.1"/>
    <property type="molecule type" value="Genomic_DNA"/>
</dbReference>
<feature type="transmembrane region" description="Helical" evidence="1">
    <location>
        <begin position="64"/>
        <end position="90"/>
    </location>
</feature>
<feature type="transmembrane region" description="Helical" evidence="1">
    <location>
        <begin position="12"/>
        <end position="29"/>
    </location>
</feature>
<dbReference type="Proteomes" id="UP000748308">
    <property type="component" value="Unassembled WGS sequence"/>
</dbReference>
<evidence type="ECO:0000313" key="2">
    <source>
        <dbReference type="EMBL" id="MBM3318004.1"/>
    </source>
</evidence>
<sequence length="152" mass="15980">MSPPSRAGVPTLPFLLAYPALTIAGLFAFRGIPVLNIALGFPLGAVVALRRAEAGRNPGALRDVLWWASFTAAITMLLCWLELAMALAVLKAAGGPAIGWRWIPLLPPPASSELVRLQFFAVVIAPLIQVLTTSFGGMLALVLRSQAPRAGG</sequence>
<feature type="transmembrane region" description="Helical" evidence="1">
    <location>
        <begin position="35"/>
        <end position="52"/>
    </location>
</feature>
<evidence type="ECO:0000256" key="1">
    <source>
        <dbReference type="SAM" id="Phobius"/>
    </source>
</evidence>
<keyword evidence="1" id="KW-0472">Membrane</keyword>
<dbReference type="AlphaFoldDB" id="A0A937XBL3"/>
<organism evidence="2 3">
    <name type="scientific">Eiseniibacteriota bacterium</name>
    <dbReference type="NCBI Taxonomy" id="2212470"/>
    <lineage>
        <taxon>Bacteria</taxon>
        <taxon>Candidatus Eiseniibacteriota</taxon>
    </lineage>
</organism>
<feature type="transmembrane region" description="Helical" evidence="1">
    <location>
        <begin position="117"/>
        <end position="143"/>
    </location>
</feature>